<accession>A0ACA9N9X7</accession>
<evidence type="ECO:0000313" key="2">
    <source>
        <dbReference type="Proteomes" id="UP000789525"/>
    </source>
</evidence>
<comment type="caution">
    <text evidence="1">The sequence shown here is derived from an EMBL/GenBank/DDBJ whole genome shotgun (WGS) entry which is preliminary data.</text>
</comment>
<reference evidence="1" key="1">
    <citation type="submission" date="2021-06" db="EMBL/GenBank/DDBJ databases">
        <authorList>
            <person name="Kallberg Y."/>
            <person name="Tangrot J."/>
            <person name="Rosling A."/>
        </authorList>
    </citation>
    <scope>NUCLEOTIDE SEQUENCE</scope>
    <source>
        <strain evidence="1">CL356</strain>
    </source>
</reference>
<organism evidence="1 2">
    <name type="scientific">Acaulospora colombiana</name>
    <dbReference type="NCBI Taxonomy" id="27376"/>
    <lineage>
        <taxon>Eukaryota</taxon>
        <taxon>Fungi</taxon>
        <taxon>Fungi incertae sedis</taxon>
        <taxon>Mucoromycota</taxon>
        <taxon>Glomeromycotina</taxon>
        <taxon>Glomeromycetes</taxon>
        <taxon>Diversisporales</taxon>
        <taxon>Acaulosporaceae</taxon>
        <taxon>Acaulospora</taxon>
    </lineage>
</organism>
<sequence>DRDNTPDSEISEKGAQKRNTSNRKELRGIRRRAYLRNLRNGFNQTDIAYHNSDSKNHWGREKDYW</sequence>
<name>A0ACA9N9X7_9GLOM</name>
<feature type="non-terminal residue" evidence="1">
    <location>
        <position position="1"/>
    </location>
</feature>
<dbReference type="Proteomes" id="UP000789525">
    <property type="component" value="Unassembled WGS sequence"/>
</dbReference>
<gene>
    <name evidence="1" type="ORF">ACOLOM_LOCUS8006</name>
</gene>
<protein>
    <submittedName>
        <fullName evidence="1">15606_t:CDS:1</fullName>
    </submittedName>
</protein>
<proteinExistence type="predicted"/>
<keyword evidence="2" id="KW-1185">Reference proteome</keyword>
<dbReference type="EMBL" id="CAJVPT010019724">
    <property type="protein sequence ID" value="CAG8643165.1"/>
    <property type="molecule type" value="Genomic_DNA"/>
</dbReference>
<evidence type="ECO:0000313" key="1">
    <source>
        <dbReference type="EMBL" id="CAG8643165.1"/>
    </source>
</evidence>